<feature type="signal peptide" evidence="3">
    <location>
        <begin position="1"/>
        <end position="23"/>
    </location>
</feature>
<evidence type="ECO:0000256" key="1">
    <source>
        <dbReference type="SAM" id="Coils"/>
    </source>
</evidence>
<keyword evidence="1" id="KW-0175">Coiled coil</keyword>
<dbReference type="SUPFAM" id="SSF49464">
    <property type="entry name" value="Carboxypeptidase regulatory domain-like"/>
    <property type="match status" value="1"/>
</dbReference>
<gene>
    <name evidence="4" type="ORF">TFUB20_00520</name>
</gene>
<dbReference type="Gene3D" id="2.60.40.1120">
    <property type="entry name" value="Carboxypeptidase-like, regulatory domain"/>
    <property type="match status" value="1"/>
</dbReference>
<name>A0A1D3UFH7_TANFO</name>
<dbReference type="RefSeq" id="WP_074449454.1">
    <property type="nucleotide sequence ID" value="NZ_FMMM01000021.1"/>
</dbReference>
<evidence type="ECO:0000256" key="3">
    <source>
        <dbReference type="SAM" id="SignalP"/>
    </source>
</evidence>
<sequence precursor="true">MCSHSKKQSILRRLLFAVFTAIAALSNLNAQNYQIKQTVQVLPPYTDKLSDYFASPGKIVSIITTTGISMTDDYLYYLHGYIENTDNAGIWIGTDPGITPHPVYMQKTPGVGFAPYTLTYSELQQIFSEQTLKYQGITREQVQQNGLPAGSYRICFRLFIKTGWMNQFEEASRSCSAPFRIEKKAAIVDQTVQVLPPYTNKLSDYFESPGKIQSVIFVTQYPDNQALFNVRGMLEQVDGNVRIGSGQFKTSVRIDGTPSGNNVSFPPYTLTHTNYREMFREPMVYQGITRDQVQRDGLPEGNYRICFVLSNARTDEEIGLFCSASFRIQKKEAIVNQTVQVLPPYTNKLSDYLESPGKIQSVITVTQYPDNQADLDMTGTLEQVDGNIRIGSGQNMASVRITGTPSGNNVIFPPYTVTHNDYRNVFREPMVYQGITREQVQRNGLPEGTYRLCFQLRKSHSAVVIGSYCSAPFQIRKKNAIVNQAVMVIPPYTNKLSDYFESPGKIRNVITIAQYPDNDASLRVQGTLESIDGKIVIGSAQHAASVQIKGTPSGNQTIFTPYTLTYNELRDIFKEPMNYQGITREQVLRDGLPDGSYRLCFKLYNAQRNQLLSQACSPPFMVTPPMQSALEPPQLIQPYDGSELPPEQKQTVQFTWTMPPGAPATTQYMIKIIELNDRYANYRDMLRNSSYPAFFETTVRSVPTYLYTPANPAFKEGKTYAWVVRAIGNNVNTPAAIVPGVTFKNDGYSEPAVFTFKKSKEVKVEPPKKETPPIVSEEGLKIFVPGCRNCNENFEGLTNNVPEGGSTYYLQGHTLNPNLLSGPNAGADPKGRKPANSDAKTDLGGTSLASGSGTKIEIPADAIAVNNARNFYLRWEDKSSLLAKRQPKPGEGIIYRLQIREAASEHLVWEKDVWERNSYEQTKKGLPFVDGQKYVLYIAAMRGVVTPNGFAAVIDAKGKPDVLASSCQCEFTYMELDDVSDLVEYTVKGKLLYKFEHHPEKYPLTTTTATLTRYTRLIDAETGKPSPICPKMPTPNDDRHSVPVKINDDGTFEATIYARPDGGLIEKDQEIAGIAGPGARGDLYEFFNLELNSPYYTLGKKEERLSKTEVNLSDKTVDLGEITYNVWSYTLEVEVSKGYKGSDNKVKGTYRELNPPNVNGQVKRVMFGLEGYEDMPYYEGDILPSQPKGPYGKSLITKGKVEIREGSDGKEHTYVTFDRLICNFQHNDHYHVFIEQKLEENGKKKTYYTNEFSCTEKYLDFKYVPTGTEQMQAEKDDHSNFFVKRQAVLLDDRPPRSTVKGRLVFADPCVDESQRKPMANTDIALVVTYLVKDKKGNEVVMNCEEIIESGANNKSGENSPVSFEKEEKGKRFSPNSHVIRLMLDKLKDRNKILAVTRTDADGNFEFKDFARIDSTFTQEGYKEEIAGNNFFTGMKVDGTLRATVRVVVNNAMKHRWLNPSKDIDIQPNCTMDVGELKAYVDSYILRVKPIGDPKRNDIDMHGLTLRGAWVEIARDKTYDSEAAGKRVVERKRVEDKEGVDFNVPRHYPSIINDLHIMTFTSDSSGEHAFETDKIFYPDEYYKREHESGRVLWNERATGACSETWHGYTYIDLYHFTSSFKRTVCEVPIAMTPKNPIVSGRLLDSENLGRGVDGSVYLVTQSYNYKGEKETKHYDKYFEKGFFGNVIASRETSASNQGYFVFDNLNLTREITYDNPEYSDHKKDCRIRIEQLAKEKEDRLEELEKERQKEISNPRITSSGIGRHHRMKRESTASINRRYKHSKNKVEKEYNDRIKKLDQECKENTPALTVKKEVQNEYALYPSATGYSLLRAREQKGLKDTADVELNRRVWWFPEGGFTLKMGQQMFFPQILMEPNGLITGYVVAEKGLDGTPERPEQADVRSTRSRLITTEEPKQEFTVRVPTGQWDNTDTLFILPRNLNYYPDTVPLPRLTDQSNTLDLGKRVVKERRHRIRIVVHPQEELGSTRGGLPIGGTPIGKLPGLQGITVKIYASDEEPVVTNDQGIAEFKFTNVGKNFRYELIPPENSEYIASSGELTNHESKEMVNYPVFLRKGATVSGRVTSNGEPVPGAKVWVMNGDNKRQVTADADGRYTLRGIKPVSDSGNSPAQAFASSSKSARKQLNTSGNTVRSLLPTGAKYYATIHCGAPENNEEYANLLGKDTEAAFDAIDGRATVDFDLDIFYKANIRTLHGFKVTVTDVQEDGGDNYRITGTIQLDKTPGQFGKEGGISQNPEFKDLKVRVNNSEKDAKGRPYFEVPGEAFSIGMKQMNVELKRDKHTYRVQLVNAGDAFLNIAKDGLTGGFIRSKARIEPESFKFTRANFRFENDQFYLSEAGDGQPNGLVTSFKSYVSEEKMNAWKAEAESEQEYRLHNANLQPLRFEFVTFDATSPINRSRLGTDGVIRLKPDVWLINPLFKPFNKIDTIRIDLPEVAITPGKIEGDVNLDKIDVKFENWTIEAQNCVVDASKGGISSNKAVIRTGTLDLWATTFVLNKDVFKLEGFDPKHIPLGKNKNVSQIDITSGVEFQLVADERCGSDMSAHLKLSLIGNPAGSIKNLPCFDRPLGFQTISLLSNGESIISFAHDCKALRLYDVVDFHPLTINSYDDGFNLDGTIDFGIPEFPTSVNYKLMFTKQSRGKELELNILPSNLQFVNVGTFKSLMERKDVQIIEDGKVELHGTIEEQGKLAPIRVVVWKKRTSPGNYRIWMDLEDRDKPKQSICLGGGSPGSGDAEFLIEKADMVLKPGGEKWDFLRLKLVPTGAYGDKSGFGTSPLYFVLAGDLRTDTEIDPQKQQIKMVGTDRDPQQEGVPQDGFMDFVLRYDHPNRQLVGDMTITEKKIAGAKFSGDLHMVVGRPGFYFMGAGKFSVPVVGKIEGGMIFGYYEQKIPQDVWERILSYSHRGEVPCCFTGDSFKGFYAMGSMNVPLFSPIEEGRSYLGIGYKFLFKVEAEAAFWGSFGNKPQIGVSAMLFANIEASVSVPCVTLGAGAEASVKGYAMIDFYSPYTATLGVCGDITAKGCLKVGCAFASGEISVSRSAHVGIEASLDLKKPTSPSFNPSFGWGKCGGDSKANCPVVKKEIGSPCD</sequence>
<evidence type="ECO:0000313" key="4">
    <source>
        <dbReference type="EMBL" id="SCQ18915.1"/>
    </source>
</evidence>
<reference evidence="4 5" key="1">
    <citation type="submission" date="2016-09" db="EMBL/GenBank/DDBJ databases">
        <authorList>
            <person name="Capua I."/>
            <person name="De Benedictis P."/>
            <person name="Joannis T."/>
            <person name="Lombin L.H."/>
            <person name="Cattoli G."/>
        </authorList>
    </citation>
    <scope>NUCLEOTIDE SEQUENCE [LARGE SCALE GENOMIC DNA]</scope>
    <source>
        <strain evidence="4 5">UB20</strain>
    </source>
</reference>
<organism evidence="4 5">
    <name type="scientific">Tannerella forsythia</name>
    <name type="common">Bacteroides forsythus</name>
    <dbReference type="NCBI Taxonomy" id="28112"/>
    <lineage>
        <taxon>Bacteria</taxon>
        <taxon>Pseudomonadati</taxon>
        <taxon>Bacteroidota</taxon>
        <taxon>Bacteroidia</taxon>
        <taxon>Bacteroidales</taxon>
        <taxon>Tannerellaceae</taxon>
        <taxon>Tannerella</taxon>
    </lineage>
</organism>
<accession>A0A1D3UFH7</accession>
<evidence type="ECO:0000313" key="5">
    <source>
        <dbReference type="Proteomes" id="UP000182057"/>
    </source>
</evidence>
<dbReference type="EMBL" id="FMMM01000021">
    <property type="protein sequence ID" value="SCQ18915.1"/>
    <property type="molecule type" value="Genomic_DNA"/>
</dbReference>
<dbReference type="OrthoDB" id="1521695at2"/>
<evidence type="ECO:0000256" key="2">
    <source>
        <dbReference type="SAM" id="MobiDB-lite"/>
    </source>
</evidence>
<feature type="chain" id="PRO_5008922344" description="TANFOR domain-containing protein" evidence="3">
    <location>
        <begin position="24"/>
        <end position="3100"/>
    </location>
</feature>
<dbReference type="InterPro" id="IPR008969">
    <property type="entry name" value="CarboxyPept-like_regulatory"/>
</dbReference>
<feature type="coiled-coil region" evidence="1">
    <location>
        <begin position="1725"/>
        <end position="1752"/>
    </location>
</feature>
<keyword evidence="3" id="KW-0732">Signal</keyword>
<evidence type="ECO:0008006" key="6">
    <source>
        <dbReference type="Google" id="ProtNLM"/>
    </source>
</evidence>
<feature type="region of interest" description="Disordered" evidence="2">
    <location>
        <begin position="819"/>
        <end position="850"/>
    </location>
</feature>
<dbReference type="Proteomes" id="UP000182057">
    <property type="component" value="Unassembled WGS sequence"/>
</dbReference>
<feature type="region of interest" description="Disordered" evidence="2">
    <location>
        <begin position="2118"/>
        <end position="2138"/>
    </location>
</feature>
<proteinExistence type="predicted"/>
<dbReference type="Pfam" id="PF13620">
    <property type="entry name" value="CarboxypepD_reg"/>
    <property type="match status" value="1"/>
</dbReference>
<protein>
    <recommendedName>
        <fullName evidence="6">TANFOR domain-containing protein</fullName>
    </recommendedName>
</protein>
<feature type="compositionally biased region" description="Polar residues" evidence="2">
    <location>
        <begin position="2121"/>
        <end position="2138"/>
    </location>
</feature>
<dbReference type="NCBIfam" id="TIGR02542">
    <property type="entry name" value="T_forsyth_147"/>
    <property type="match status" value="4"/>
</dbReference>